<dbReference type="EMBL" id="QRAL01000046">
    <property type="protein sequence ID" value="RSU48369.1"/>
    <property type="molecule type" value="Genomic_DNA"/>
</dbReference>
<feature type="region of interest" description="Disordered" evidence="1">
    <location>
        <begin position="266"/>
        <end position="293"/>
    </location>
</feature>
<dbReference type="AlphaFoldDB" id="A0A430BFL5"/>
<feature type="chain" id="PRO_5019330951" description="YfdX family protein" evidence="2">
    <location>
        <begin position="25"/>
        <end position="293"/>
    </location>
</feature>
<evidence type="ECO:0000256" key="1">
    <source>
        <dbReference type="SAM" id="MobiDB-lite"/>
    </source>
</evidence>
<dbReference type="Pfam" id="PF10938">
    <property type="entry name" value="YfdX"/>
    <property type="match status" value="1"/>
</dbReference>
<feature type="region of interest" description="Disordered" evidence="1">
    <location>
        <begin position="25"/>
        <end position="45"/>
    </location>
</feature>
<name>A0A430BFL5_SPHYA</name>
<sequence>MSKKLAVSTAVAALVASIPTHAFAQAAAPQSTTPTPAPSAETQKRDKVVDEAAEALRETQNAIEAIDQNKPDDAIAALTRATGKLEIVLARNPGLGFAMVGATVSTHDVVATEADVEKLRGQAAAALAQGQLQVARRLISDLASETVVSVSKLPLATYPDALKKAAALLHDGKAQAAKVALQATLSTLVVEDVIIPLPLVRAQAALEQARNLLEKKKRSEAESTQMRAYLATATAQLRLGRALGYATEAEMTDLLAMVADIERRTAGSQSATGLLDPAGSKFDAARRSSQPRK</sequence>
<reference evidence="3 4" key="1">
    <citation type="submission" date="2018-07" db="EMBL/GenBank/DDBJ databases">
        <title>Genomic and Epidemiologic Investigation of an Indolent Hospital Outbreak.</title>
        <authorList>
            <person name="Johnson R.C."/>
            <person name="Deming C."/>
            <person name="Conlan S."/>
            <person name="Zellmer C.J."/>
            <person name="Michelin A.V."/>
            <person name="Lee-Lin S."/>
            <person name="Thomas P.J."/>
            <person name="Park M."/>
            <person name="Weingarten R.A."/>
            <person name="Less J."/>
            <person name="Dekker J.P."/>
            <person name="Frank K.M."/>
            <person name="Musser K.A."/>
            <person name="Mcquiston J.R."/>
            <person name="Henderson D.K."/>
            <person name="Lau A.F."/>
            <person name="Palmore T.N."/>
            <person name="Segre J.A."/>
        </authorList>
    </citation>
    <scope>NUCLEOTIDE SEQUENCE [LARGE SCALE GENOMIC DNA]</scope>
    <source>
        <strain evidence="3 4">SK-NIH.Env6_1116</strain>
    </source>
</reference>
<feature type="signal peptide" evidence="2">
    <location>
        <begin position="1"/>
        <end position="24"/>
    </location>
</feature>
<dbReference type="RefSeq" id="WP_125999923.1">
    <property type="nucleotide sequence ID" value="NZ_QRAL01000046.1"/>
</dbReference>
<dbReference type="Proteomes" id="UP000287401">
    <property type="component" value="Unassembled WGS sequence"/>
</dbReference>
<dbReference type="InterPro" id="IPR021236">
    <property type="entry name" value="Uncharacterised_YfdX"/>
</dbReference>
<feature type="compositionally biased region" description="Low complexity" evidence="1">
    <location>
        <begin position="25"/>
        <end position="41"/>
    </location>
</feature>
<protein>
    <recommendedName>
        <fullName evidence="5">YfdX family protein</fullName>
    </recommendedName>
</protein>
<gene>
    <name evidence="3" type="ORF">DAH51_23990</name>
</gene>
<proteinExistence type="predicted"/>
<organism evidence="3 4">
    <name type="scientific">Sphingobium yanoikuyae</name>
    <name type="common">Sphingomonas yanoikuyae</name>
    <dbReference type="NCBI Taxonomy" id="13690"/>
    <lineage>
        <taxon>Bacteria</taxon>
        <taxon>Pseudomonadati</taxon>
        <taxon>Pseudomonadota</taxon>
        <taxon>Alphaproteobacteria</taxon>
        <taxon>Sphingomonadales</taxon>
        <taxon>Sphingomonadaceae</taxon>
        <taxon>Sphingobium</taxon>
    </lineage>
</organism>
<evidence type="ECO:0000313" key="3">
    <source>
        <dbReference type="EMBL" id="RSU48369.1"/>
    </source>
</evidence>
<evidence type="ECO:0000256" key="2">
    <source>
        <dbReference type="SAM" id="SignalP"/>
    </source>
</evidence>
<keyword evidence="2" id="KW-0732">Signal</keyword>
<evidence type="ECO:0000313" key="4">
    <source>
        <dbReference type="Proteomes" id="UP000287401"/>
    </source>
</evidence>
<accession>A0A430BFL5</accession>
<evidence type="ECO:0008006" key="5">
    <source>
        <dbReference type="Google" id="ProtNLM"/>
    </source>
</evidence>
<comment type="caution">
    <text evidence="3">The sequence shown here is derived from an EMBL/GenBank/DDBJ whole genome shotgun (WGS) entry which is preliminary data.</text>
</comment>